<feature type="non-terminal residue" evidence="1">
    <location>
        <position position="1"/>
    </location>
</feature>
<dbReference type="Gene3D" id="2.60.40.2700">
    <property type="match status" value="1"/>
</dbReference>
<evidence type="ECO:0000313" key="1">
    <source>
        <dbReference type="EMBL" id="MDA8486943.1"/>
    </source>
</evidence>
<gene>
    <name evidence="1" type="ORF">NNO07_28175</name>
</gene>
<keyword evidence="2" id="KW-1185">Reference proteome</keyword>
<protein>
    <submittedName>
        <fullName evidence="1">Uncharacterized protein</fullName>
    </submittedName>
</protein>
<dbReference type="EMBL" id="JANEWF010000138">
    <property type="protein sequence ID" value="MDA8486943.1"/>
    <property type="molecule type" value="Genomic_DNA"/>
</dbReference>
<dbReference type="Proteomes" id="UP001211689">
    <property type="component" value="Unassembled WGS sequence"/>
</dbReference>
<dbReference type="RefSeq" id="WP_271472674.1">
    <property type="nucleotide sequence ID" value="NZ_JANEWF010000138.1"/>
</dbReference>
<proteinExistence type="predicted"/>
<comment type="caution">
    <text evidence="1">The sequence shown here is derived from an EMBL/GenBank/DDBJ whole genome shotgun (WGS) entry which is preliminary data.</text>
</comment>
<organism evidence="1 2">
    <name type="scientific">Metapseudomonas resinovorans</name>
    <name type="common">Pseudomonas resinovorans</name>
    <dbReference type="NCBI Taxonomy" id="53412"/>
    <lineage>
        <taxon>Bacteria</taxon>
        <taxon>Pseudomonadati</taxon>
        <taxon>Pseudomonadota</taxon>
        <taxon>Gammaproteobacteria</taxon>
        <taxon>Pseudomonadales</taxon>
        <taxon>Pseudomonadaceae</taxon>
        <taxon>Metapseudomonas</taxon>
    </lineage>
</organism>
<feature type="non-terminal residue" evidence="1">
    <location>
        <position position="98"/>
    </location>
</feature>
<accession>A0ABT4YDV3</accession>
<reference evidence="1 2" key="1">
    <citation type="submission" date="2022-07" db="EMBL/GenBank/DDBJ databases">
        <title>Genome Analysis of Selected Gammaproteobacteria from Nigerian Food snails.</title>
        <authorList>
            <person name="Okafor A.C."/>
        </authorList>
    </citation>
    <scope>NUCLEOTIDE SEQUENCE [LARGE SCALE GENOMIC DNA]</scope>
    <source>
        <strain evidence="1 2">Awg 2</strain>
    </source>
</reference>
<sequence>MGRPPVASALTFKNVTEPGKGLAQGDTVEAVYSYTDPDGDLEDPAKTRWQWLTREGAVLEGETSKTHLTTAADNKKFLSFQVIPGSMEPADPDRAADP</sequence>
<evidence type="ECO:0000313" key="2">
    <source>
        <dbReference type="Proteomes" id="UP001211689"/>
    </source>
</evidence>
<name>A0ABT4YDV3_METRE</name>